<keyword evidence="11" id="KW-1185">Reference proteome</keyword>
<keyword evidence="4 9" id="KW-0072">Autophagy</keyword>
<keyword evidence="6" id="KW-0449">Lipoprotein</keyword>
<evidence type="ECO:0000256" key="1">
    <source>
        <dbReference type="ARBA" id="ARBA00004419"/>
    </source>
</evidence>
<dbReference type="InterPro" id="IPR004241">
    <property type="entry name" value="Atg8-like"/>
</dbReference>
<evidence type="ECO:0000256" key="3">
    <source>
        <dbReference type="ARBA" id="ARBA00022490"/>
    </source>
</evidence>
<organism evidence="10 11">
    <name type="scientific">Sciurus carolinensis</name>
    <name type="common">Eastern gray squirrel</name>
    <dbReference type="NCBI Taxonomy" id="30640"/>
    <lineage>
        <taxon>Eukaryota</taxon>
        <taxon>Metazoa</taxon>
        <taxon>Chordata</taxon>
        <taxon>Craniata</taxon>
        <taxon>Vertebrata</taxon>
        <taxon>Euteleostomi</taxon>
        <taxon>Mammalia</taxon>
        <taxon>Eutheria</taxon>
        <taxon>Euarchontoglires</taxon>
        <taxon>Glires</taxon>
        <taxon>Rodentia</taxon>
        <taxon>Sciuromorpha</taxon>
        <taxon>Sciuridae</taxon>
        <taxon>Sciurinae</taxon>
        <taxon>Sciurini</taxon>
        <taxon>Sciurus</taxon>
    </lineage>
</organism>
<comment type="subcellular location">
    <subcellularLocation>
        <location evidence="1">Cytoplasmic vesicle</location>
        <location evidence="1">Autophagosome</location>
    </subcellularLocation>
    <subcellularLocation>
        <location evidence="8">Endomembrane system</location>
        <topology evidence="8">Lipid-anchor</topology>
    </subcellularLocation>
</comment>
<dbReference type="AlphaFoldDB" id="A0AA41N911"/>
<evidence type="ECO:0000256" key="4">
    <source>
        <dbReference type="ARBA" id="ARBA00023006"/>
    </source>
</evidence>
<evidence type="ECO:0000313" key="10">
    <source>
        <dbReference type="EMBL" id="MBZ3885996.1"/>
    </source>
</evidence>
<gene>
    <name evidence="10" type="ORF">SUZIE_185780</name>
</gene>
<dbReference type="FunFam" id="3.10.20.90:FF:000149">
    <property type="entry name" value="microtubule-associated proteins 1A/1B light chain 3C"/>
    <property type="match status" value="1"/>
</dbReference>
<comment type="similarity">
    <text evidence="2 9">Belongs to the ATG8 family.</text>
</comment>
<dbReference type="GO" id="GO:0006950">
    <property type="term" value="P:response to stress"/>
    <property type="evidence" value="ECO:0007669"/>
    <property type="project" value="UniProtKB-ARBA"/>
</dbReference>
<dbReference type="Gene3D" id="3.10.20.90">
    <property type="entry name" value="Phosphatidylinositol 3-kinase Catalytic Subunit, Chain A, domain 1"/>
    <property type="match status" value="1"/>
</dbReference>
<keyword evidence="5" id="KW-0472">Membrane</keyword>
<dbReference type="EMBL" id="JAATJV010404256">
    <property type="protein sequence ID" value="MBZ3885996.1"/>
    <property type="molecule type" value="Genomic_DNA"/>
</dbReference>
<sequence length="138" mass="15813">MPLEKTFKQRHTLEQKEDVRLIGEQHPTKIPVITERYKGQKQLPVLDKTTFLVPDHNNMSELIKIIRRYLQFKANQAFFLLEGRSTVSMSMPVTKVYVSEKDEQLPVHGVCLPGDVQERVGTVRLGPHASLLSSYQGK</sequence>
<evidence type="ECO:0000256" key="2">
    <source>
        <dbReference type="ARBA" id="ARBA00007293"/>
    </source>
</evidence>
<reference evidence="10" key="1">
    <citation type="submission" date="2020-03" db="EMBL/GenBank/DDBJ databases">
        <title>Studies in the Genomics of Life Span.</title>
        <authorList>
            <person name="Glass D."/>
        </authorList>
    </citation>
    <scope>NUCLEOTIDE SEQUENCE</scope>
    <source>
        <strain evidence="10">SUZIE</strain>
        <tissue evidence="10">Muscle</tissue>
    </source>
</reference>
<evidence type="ECO:0000256" key="5">
    <source>
        <dbReference type="ARBA" id="ARBA00023136"/>
    </source>
</evidence>
<name>A0AA41N911_SCICA</name>
<evidence type="ECO:0000256" key="8">
    <source>
        <dbReference type="ARBA" id="ARBA00037868"/>
    </source>
</evidence>
<keyword evidence="7" id="KW-0968">Cytoplasmic vesicle</keyword>
<dbReference type="Pfam" id="PF02991">
    <property type="entry name" value="ATG8"/>
    <property type="match status" value="1"/>
</dbReference>
<dbReference type="GO" id="GO:0031410">
    <property type="term" value="C:cytoplasmic vesicle"/>
    <property type="evidence" value="ECO:0007669"/>
    <property type="project" value="UniProtKB-KW"/>
</dbReference>
<dbReference type="InterPro" id="IPR029071">
    <property type="entry name" value="Ubiquitin-like_domsf"/>
</dbReference>
<comment type="caution">
    <text evidence="10">The sequence shown here is derived from an EMBL/GenBank/DDBJ whole genome shotgun (WGS) entry which is preliminary data.</text>
</comment>
<protein>
    <submittedName>
        <fullName evidence="10">Microtubule-associated proteins 1A/1B light chain 3 beta 2</fullName>
    </submittedName>
</protein>
<dbReference type="SUPFAM" id="SSF54236">
    <property type="entry name" value="Ubiquitin-like"/>
    <property type="match status" value="1"/>
</dbReference>
<keyword evidence="3" id="KW-0963">Cytoplasm</keyword>
<evidence type="ECO:0000256" key="9">
    <source>
        <dbReference type="RuleBase" id="RU004384"/>
    </source>
</evidence>
<dbReference type="Proteomes" id="UP001166674">
    <property type="component" value="Unassembled WGS sequence"/>
</dbReference>
<evidence type="ECO:0000256" key="7">
    <source>
        <dbReference type="ARBA" id="ARBA00023329"/>
    </source>
</evidence>
<dbReference type="GO" id="GO:0005776">
    <property type="term" value="C:autophagosome"/>
    <property type="evidence" value="ECO:0007669"/>
    <property type="project" value="UniProtKB-SubCell"/>
</dbReference>
<evidence type="ECO:0000256" key="6">
    <source>
        <dbReference type="ARBA" id="ARBA00023288"/>
    </source>
</evidence>
<dbReference type="PANTHER" id="PTHR10969">
    <property type="entry name" value="MICROTUBULE-ASSOCIATED PROTEINS 1A/1B LIGHT CHAIN 3-RELATED"/>
    <property type="match status" value="1"/>
</dbReference>
<accession>A0AA41N911</accession>
<proteinExistence type="inferred from homology"/>
<dbReference type="GO" id="GO:0016236">
    <property type="term" value="P:macroautophagy"/>
    <property type="evidence" value="ECO:0007669"/>
    <property type="project" value="UniProtKB-ARBA"/>
</dbReference>
<evidence type="ECO:0000313" key="11">
    <source>
        <dbReference type="Proteomes" id="UP001166674"/>
    </source>
</evidence>
<dbReference type="GO" id="GO:0012505">
    <property type="term" value="C:endomembrane system"/>
    <property type="evidence" value="ECO:0007669"/>
    <property type="project" value="UniProtKB-SubCell"/>
</dbReference>